<protein>
    <submittedName>
        <fullName evidence="1">Sel1 domain protein repeat-containing protein</fullName>
    </submittedName>
</protein>
<dbReference type="PANTHER" id="PTHR45011">
    <property type="entry name" value="DAP3-BINDING CELL DEATH ENHANCER 1"/>
    <property type="match status" value="1"/>
</dbReference>
<accession>T1BEP3</accession>
<dbReference type="Gene3D" id="1.25.40.10">
    <property type="entry name" value="Tetratricopeptide repeat domain"/>
    <property type="match status" value="1"/>
</dbReference>
<evidence type="ECO:0000313" key="1">
    <source>
        <dbReference type="EMBL" id="EQD66988.1"/>
    </source>
</evidence>
<dbReference type="SUPFAM" id="SSF81901">
    <property type="entry name" value="HCP-like"/>
    <property type="match status" value="1"/>
</dbReference>
<dbReference type="AlphaFoldDB" id="T1BEP3"/>
<name>T1BEP3_9ZZZZ</name>
<dbReference type="InterPro" id="IPR011990">
    <property type="entry name" value="TPR-like_helical_dom_sf"/>
</dbReference>
<organism evidence="1">
    <name type="scientific">mine drainage metagenome</name>
    <dbReference type="NCBI Taxonomy" id="410659"/>
    <lineage>
        <taxon>unclassified sequences</taxon>
        <taxon>metagenomes</taxon>
        <taxon>ecological metagenomes</taxon>
    </lineage>
</organism>
<dbReference type="PANTHER" id="PTHR45011:SF1">
    <property type="entry name" value="DAP3-BINDING CELL DEATH ENHANCER 1"/>
    <property type="match status" value="1"/>
</dbReference>
<reference evidence="1" key="1">
    <citation type="submission" date="2013-08" db="EMBL/GenBank/DDBJ databases">
        <authorList>
            <person name="Mendez C."/>
            <person name="Richter M."/>
            <person name="Ferrer M."/>
            <person name="Sanchez J."/>
        </authorList>
    </citation>
    <scope>NUCLEOTIDE SEQUENCE</scope>
</reference>
<feature type="non-terminal residue" evidence="1">
    <location>
        <position position="87"/>
    </location>
</feature>
<dbReference type="SMART" id="SM00671">
    <property type="entry name" value="SEL1"/>
    <property type="match status" value="1"/>
</dbReference>
<sequence length="87" mass="9308">MMRAIRVACYSMSTFAGQPDTLSAGMAAYRSGEYATALADFRAAAGKGVAEAQFGLGLMYDKGHGVPQNYAEALKWYRRAAQQGYAA</sequence>
<dbReference type="Pfam" id="PF08238">
    <property type="entry name" value="Sel1"/>
    <property type="match status" value="1"/>
</dbReference>
<comment type="caution">
    <text evidence="1">The sequence shown here is derived from an EMBL/GenBank/DDBJ whole genome shotgun (WGS) entry which is preliminary data.</text>
</comment>
<proteinExistence type="predicted"/>
<dbReference type="EMBL" id="AUZZ01000696">
    <property type="protein sequence ID" value="EQD66988.1"/>
    <property type="molecule type" value="Genomic_DNA"/>
</dbReference>
<reference evidence="1" key="2">
    <citation type="journal article" date="2014" name="ISME J.">
        <title>Microbial stratification in low pH oxic and suboxic macroscopic growths along an acid mine drainage.</title>
        <authorList>
            <person name="Mendez-Garcia C."/>
            <person name="Mesa V."/>
            <person name="Sprenger R.R."/>
            <person name="Richter M."/>
            <person name="Diez M.S."/>
            <person name="Solano J."/>
            <person name="Bargiela R."/>
            <person name="Golyshina O.V."/>
            <person name="Manteca A."/>
            <person name="Ramos J.L."/>
            <person name="Gallego J.R."/>
            <person name="Llorente I."/>
            <person name="Martins Dos Santos V.A."/>
            <person name="Jensen O.N."/>
            <person name="Pelaez A.I."/>
            <person name="Sanchez J."/>
            <person name="Ferrer M."/>
        </authorList>
    </citation>
    <scope>NUCLEOTIDE SEQUENCE</scope>
</reference>
<dbReference type="InterPro" id="IPR052748">
    <property type="entry name" value="ISR_Activator"/>
</dbReference>
<gene>
    <name evidence="1" type="ORF">B2A_00904</name>
</gene>
<dbReference type="InterPro" id="IPR006597">
    <property type="entry name" value="Sel1-like"/>
</dbReference>